<evidence type="ECO:0000256" key="2">
    <source>
        <dbReference type="PROSITE-ProRule" id="PRU00504"/>
    </source>
</evidence>
<keyword evidence="3" id="KW-0732">Signal</keyword>
<dbReference type="SUPFAM" id="SSF55383">
    <property type="entry name" value="Copper amine oxidase, domain N"/>
    <property type="match status" value="1"/>
</dbReference>
<dbReference type="PANTHER" id="PTHR13833:SF71">
    <property type="entry name" value="NHL DOMAIN-CONTAINING PROTEIN"/>
    <property type="match status" value="1"/>
</dbReference>
<evidence type="ECO:0000256" key="3">
    <source>
        <dbReference type="SAM" id="SignalP"/>
    </source>
</evidence>
<keyword evidence="1" id="KW-0677">Repeat</keyword>
<reference evidence="5" key="2">
    <citation type="journal article" date="2021" name="J Anim Sci Technol">
        <title>Complete genome sequence of Paenibacillus konkukensis sp. nov. SK3146 as a potential probiotic strain.</title>
        <authorList>
            <person name="Jung H.I."/>
            <person name="Park S."/>
            <person name="Niu K.M."/>
            <person name="Lee S.W."/>
            <person name="Kothari D."/>
            <person name="Yi K.J."/>
            <person name="Kim S.K."/>
        </authorList>
    </citation>
    <scope>NUCLEOTIDE SEQUENCE</scope>
    <source>
        <strain evidence="5">SK3146</strain>
    </source>
</reference>
<dbReference type="InterPro" id="IPR001258">
    <property type="entry name" value="NHL_repeat"/>
</dbReference>
<dbReference type="GO" id="GO:0004674">
    <property type="term" value="F:protein serine/threonine kinase activity"/>
    <property type="evidence" value="ECO:0007669"/>
    <property type="project" value="UniProtKB-EC"/>
</dbReference>
<gene>
    <name evidence="5" type="primary">pknD_2</name>
    <name evidence="5" type="ORF">SK3146_01949</name>
</gene>
<feature type="signal peptide" evidence="3">
    <location>
        <begin position="1"/>
        <end position="26"/>
    </location>
</feature>
<reference evidence="5" key="1">
    <citation type="submission" date="2018-02" db="EMBL/GenBank/DDBJ databases">
        <authorList>
            <person name="Kim S.-K."/>
            <person name="Jung H.-I."/>
            <person name="Lee S.-W."/>
        </authorList>
    </citation>
    <scope>NUCLEOTIDE SEQUENCE</scope>
    <source>
        <strain evidence="5">SK3146</strain>
    </source>
</reference>
<evidence type="ECO:0000259" key="4">
    <source>
        <dbReference type="Pfam" id="PF07833"/>
    </source>
</evidence>
<feature type="chain" id="PRO_5045071138" evidence="3">
    <location>
        <begin position="27"/>
        <end position="540"/>
    </location>
</feature>
<keyword evidence="5" id="KW-0808">Transferase</keyword>
<evidence type="ECO:0000313" key="5">
    <source>
        <dbReference type="EMBL" id="UQZ82789.1"/>
    </source>
</evidence>
<dbReference type="Pfam" id="PF01436">
    <property type="entry name" value="NHL"/>
    <property type="match status" value="5"/>
</dbReference>
<organism evidence="5 6">
    <name type="scientific">Paenibacillus konkukensis</name>
    <dbReference type="NCBI Taxonomy" id="2020716"/>
    <lineage>
        <taxon>Bacteria</taxon>
        <taxon>Bacillati</taxon>
        <taxon>Bacillota</taxon>
        <taxon>Bacilli</taxon>
        <taxon>Bacillales</taxon>
        <taxon>Paenibacillaceae</taxon>
        <taxon>Paenibacillus</taxon>
    </lineage>
</organism>
<feature type="repeat" description="NHL" evidence="2">
    <location>
        <begin position="181"/>
        <end position="211"/>
    </location>
</feature>
<dbReference type="RefSeq" id="WP_249864884.1">
    <property type="nucleotide sequence ID" value="NZ_CP027059.1"/>
</dbReference>
<evidence type="ECO:0000313" key="6">
    <source>
        <dbReference type="Proteomes" id="UP001057134"/>
    </source>
</evidence>
<dbReference type="PANTHER" id="PTHR13833">
    <property type="match status" value="1"/>
</dbReference>
<dbReference type="InterPro" id="IPR036582">
    <property type="entry name" value="Mao_N_sf"/>
</dbReference>
<dbReference type="PROSITE" id="PS51125">
    <property type="entry name" value="NHL"/>
    <property type="match status" value="3"/>
</dbReference>
<dbReference type="EMBL" id="CP027059">
    <property type="protein sequence ID" value="UQZ82789.1"/>
    <property type="molecule type" value="Genomic_DNA"/>
</dbReference>
<dbReference type="Pfam" id="PF07833">
    <property type="entry name" value="Cu_amine_oxidN1"/>
    <property type="match status" value="1"/>
</dbReference>
<dbReference type="SUPFAM" id="SSF63829">
    <property type="entry name" value="Calcium-dependent phosphotriesterase"/>
    <property type="match status" value="1"/>
</dbReference>
<sequence length="540" mass="56919">MKKTGKLFVFAAMTACLLGGGTSAGAANFADALLSSDGQIMTDVTTYSGSGDFGSYDGQRLESTFRNPDSLLPLGDGSLLVTDARNHMLRSIAGSGVKTYAGMLIGRDDKGLPMGVRLDGTALRSAFQQPAGLAADAAGNIYVADSGNNAIRKIDPAGSVTTLAGNGLTGDKDGKGTEATFNHPKDVAVAPDGTVYVADSLNHAIRRIAKDGQVTTLTADSKRPVEVTPGQVVWGGDYADGEIAKSKFNEPSGLAIDGKGNLYISDSGNQRIRYMDFSSGKVTTVAGGGTGSAATGGSLYGNTELYVPGDFADGDAQKAMFNYPAGLALTEEGGVLIADSMNHSIRYLHGGQVVTLAGDAGKPTGENDGIDRYARFYRPTDVAVTASGDIFIADSYNNKIRKLSLYQLPSDLPQDDGIKVVLGSRIIAFEAPPEIVNDRTMVPVRAITEALGYNVTYRDEDRSVQLSKDGTTVELYIGKTGMTTTEAGKPAAVHETDAAPYIEHDLTYVPVRFFAEEIGLDVQWDQATRTVIVRKKQSVQ</sequence>
<keyword evidence="6" id="KW-1185">Reference proteome</keyword>
<feature type="domain" description="Copper amine oxidase-like N-terminal" evidence="4">
    <location>
        <begin position="427"/>
        <end position="533"/>
    </location>
</feature>
<dbReference type="InterPro" id="IPR012854">
    <property type="entry name" value="Cu_amine_oxidase-like_N"/>
</dbReference>
<keyword evidence="5" id="KW-0418">Kinase</keyword>
<dbReference type="EC" id="2.7.11.1" evidence="5"/>
<dbReference type="InterPro" id="IPR011042">
    <property type="entry name" value="6-blade_b-propeller_TolB-like"/>
</dbReference>
<dbReference type="Proteomes" id="UP001057134">
    <property type="component" value="Chromosome"/>
</dbReference>
<protein>
    <submittedName>
        <fullName evidence="5">Serine/threonine-protein kinase PknD</fullName>
        <ecNumber evidence="5">2.7.11.1</ecNumber>
    </submittedName>
</protein>
<evidence type="ECO:0000256" key="1">
    <source>
        <dbReference type="ARBA" id="ARBA00022737"/>
    </source>
</evidence>
<feature type="repeat" description="NHL" evidence="2">
    <location>
        <begin position="127"/>
        <end position="157"/>
    </location>
</feature>
<accession>A0ABY4RMB6</accession>
<dbReference type="Gene3D" id="2.120.10.30">
    <property type="entry name" value="TolB, C-terminal domain"/>
    <property type="match status" value="3"/>
</dbReference>
<name>A0ABY4RMB6_9BACL</name>
<feature type="repeat" description="NHL" evidence="2">
    <location>
        <begin position="376"/>
        <end position="406"/>
    </location>
</feature>
<dbReference type="Gene3D" id="3.30.457.10">
    <property type="entry name" value="Copper amine oxidase-like, N-terminal domain"/>
    <property type="match status" value="1"/>
</dbReference>
<proteinExistence type="predicted"/>